<dbReference type="GO" id="GO:0046872">
    <property type="term" value="F:metal ion binding"/>
    <property type="evidence" value="ECO:0007669"/>
    <property type="project" value="UniProtKB-KW"/>
</dbReference>
<evidence type="ECO:0000256" key="4">
    <source>
        <dbReference type="ARBA" id="ARBA00023004"/>
    </source>
</evidence>
<accession>A0A3S0KAT6</accession>
<dbReference type="OrthoDB" id="9815745at2"/>
<dbReference type="GO" id="GO:0051536">
    <property type="term" value="F:iron-sulfur cluster binding"/>
    <property type="evidence" value="ECO:0007669"/>
    <property type="project" value="UniProtKB-KW"/>
</dbReference>
<keyword evidence="5" id="KW-0411">Iron-sulfur</keyword>
<dbReference type="SUPFAM" id="SSF54862">
    <property type="entry name" value="4Fe-4S ferredoxins"/>
    <property type="match status" value="1"/>
</dbReference>
<dbReference type="InterPro" id="IPR012832">
    <property type="entry name" value="RDH"/>
</dbReference>
<dbReference type="PROSITE" id="PS51379">
    <property type="entry name" value="4FE4S_FER_2"/>
    <property type="match status" value="1"/>
</dbReference>
<evidence type="ECO:0000256" key="5">
    <source>
        <dbReference type="ARBA" id="ARBA00023014"/>
    </source>
</evidence>
<sequence>MTSKKPAQPENQQRIEITDVTDDASVNQSRRNLFKIGAGIAATAVTGTSAAFVADRISGIEHDGFPVPLDLDVLKPFPQRNSIFTYALSPELALKYPARNHTFENNWGFQEHAQEFGHSMLDISYALKKSKEMGDKPGMSQLENALSWGGWAPMRVMAPFQHMMLPDNGVNSWYQGPIDLPPPIGRVEQVAPERWEFESGEAASAAIKSAARLYGAVRCGITRNDPMWNWDPIFDIQKGKDISWDEFPFKPKSVIVLLIDMDYAAMATAPSKISEATVGNGYSMMSFIGSSMKSFLHGLGYQAVVAGNDLANSVAYAVSAGLGEGARNGQLIAPRLGPRVRIAKIFTDLELPDEGYDKPRSFGIMEFCSKCKLCADACPADAISTDDEPGWNPTYEHGENPDYSWHHQLGVKKYYSDAKKCFKFWLESNTDCGACITACPWNKPDFWHHRMVEASNSFTGGPLHTFMKIMDNLYGYGNTFDEKAVQSFWKTGKDIEI</sequence>
<keyword evidence="3" id="KW-0732">Signal</keyword>
<dbReference type="InterPro" id="IPR017896">
    <property type="entry name" value="4Fe4S_Fe-S-bd"/>
</dbReference>
<dbReference type="Proteomes" id="UP000267448">
    <property type="component" value="Unassembled WGS sequence"/>
</dbReference>
<dbReference type="NCBIfam" id="TIGR02486">
    <property type="entry name" value="RDH"/>
    <property type="match status" value="1"/>
</dbReference>
<evidence type="ECO:0000256" key="2">
    <source>
        <dbReference type="ARBA" id="ARBA00022723"/>
    </source>
</evidence>
<keyword evidence="6" id="KW-0472">Membrane</keyword>
<comment type="caution">
    <text evidence="8">The sequence shown here is derived from an EMBL/GenBank/DDBJ whole genome shotgun (WGS) entry which is preliminary data.</text>
</comment>
<keyword evidence="4" id="KW-0408">Iron</keyword>
<dbReference type="Gene3D" id="3.30.70.20">
    <property type="match status" value="1"/>
</dbReference>
<evidence type="ECO:0000259" key="7">
    <source>
        <dbReference type="PROSITE" id="PS51379"/>
    </source>
</evidence>
<dbReference type="Pfam" id="PF13484">
    <property type="entry name" value="Fer4_16"/>
    <property type="match status" value="1"/>
</dbReference>
<dbReference type="EMBL" id="RXNU01000004">
    <property type="protein sequence ID" value="RTR39376.1"/>
    <property type="molecule type" value="Genomic_DNA"/>
</dbReference>
<name>A0A3S0KAT6_9GAMM</name>
<reference evidence="8 9" key="1">
    <citation type="submission" date="2018-12" db="EMBL/GenBank/DDBJ databases">
        <authorList>
            <person name="Yu L."/>
        </authorList>
    </citation>
    <scope>NUCLEOTIDE SEQUENCE [LARGE SCALE GENOMIC DNA]</scope>
    <source>
        <strain evidence="8 9">HAW-EB2</strain>
    </source>
</reference>
<feature type="domain" description="4Fe-4S ferredoxin-type" evidence="7">
    <location>
        <begin position="359"/>
        <end position="388"/>
    </location>
</feature>
<comment type="subcellular location">
    <subcellularLocation>
        <location evidence="1">Cell envelope</location>
    </subcellularLocation>
</comment>
<keyword evidence="2" id="KW-0479">Metal-binding</keyword>
<organism evidence="8 9">
    <name type="scientific">Shewanella canadensis</name>
    <dbReference type="NCBI Taxonomy" id="271096"/>
    <lineage>
        <taxon>Bacteria</taxon>
        <taxon>Pseudomonadati</taxon>
        <taxon>Pseudomonadota</taxon>
        <taxon>Gammaproteobacteria</taxon>
        <taxon>Alteromonadales</taxon>
        <taxon>Shewanellaceae</taxon>
        <taxon>Shewanella</taxon>
    </lineage>
</organism>
<proteinExistence type="predicted"/>
<keyword evidence="9" id="KW-1185">Reference proteome</keyword>
<evidence type="ECO:0000256" key="1">
    <source>
        <dbReference type="ARBA" id="ARBA00004196"/>
    </source>
</evidence>
<dbReference type="AlphaFoldDB" id="A0A3S0KAT6"/>
<evidence type="ECO:0000313" key="8">
    <source>
        <dbReference type="EMBL" id="RTR39376.1"/>
    </source>
</evidence>
<gene>
    <name evidence="8" type="ORF">EKG38_09830</name>
</gene>
<evidence type="ECO:0000256" key="3">
    <source>
        <dbReference type="ARBA" id="ARBA00022729"/>
    </source>
</evidence>
<dbReference type="PANTHER" id="PTHR42827">
    <property type="entry name" value="IRON-SULFUR CLUSTER-BINDING PROTEIN-RELATED"/>
    <property type="match status" value="1"/>
</dbReference>
<dbReference type="PROSITE" id="PS00198">
    <property type="entry name" value="4FE4S_FER_1"/>
    <property type="match status" value="1"/>
</dbReference>
<protein>
    <submittedName>
        <fullName evidence="8">Reductive dehalogenase</fullName>
    </submittedName>
</protein>
<dbReference type="GO" id="GO:0030313">
    <property type="term" value="C:cell envelope"/>
    <property type="evidence" value="ECO:0007669"/>
    <property type="project" value="UniProtKB-SubCell"/>
</dbReference>
<evidence type="ECO:0000256" key="6">
    <source>
        <dbReference type="ARBA" id="ARBA00023136"/>
    </source>
</evidence>
<dbReference type="InterPro" id="IPR017900">
    <property type="entry name" value="4Fe4S_Fe_S_CS"/>
</dbReference>
<dbReference type="PANTHER" id="PTHR42827:SF1">
    <property type="entry name" value="IRON-SULFUR CLUSTER-BINDING PROTEIN"/>
    <property type="match status" value="1"/>
</dbReference>
<evidence type="ECO:0000313" key="9">
    <source>
        <dbReference type="Proteomes" id="UP000267448"/>
    </source>
</evidence>